<dbReference type="PANTHER" id="PTHR46720:SF3">
    <property type="entry name" value="FAD-BINDING DOMAIN-CONTAINING PROTEIN-RELATED"/>
    <property type="match status" value="1"/>
</dbReference>
<dbReference type="InterPro" id="IPR051104">
    <property type="entry name" value="FAD_monoxygenase"/>
</dbReference>
<dbReference type="AlphaFoldDB" id="A0A9P6C6G4"/>
<proteinExistence type="predicted"/>
<comment type="caution">
    <text evidence="5">The sequence shown here is derived from an EMBL/GenBank/DDBJ whole genome shotgun (WGS) entry which is preliminary data.</text>
</comment>
<evidence type="ECO:0000313" key="6">
    <source>
        <dbReference type="Proteomes" id="UP000807342"/>
    </source>
</evidence>
<keyword evidence="3" id="KW-0560">Oxidoreductase</keyword>
<dbReference type="GO" id="GO:0044550">
    <property type="term" value="P:secondary metabolite biosynthetic process"/>
    <property type="evidence" value="ECO:0007669"/>
    <property type="project" value="TreeGrafter"/>
</dbReference>
<organism evidence="5 6">
    <name type="scientific">Macrolepiota fuliginosa MF-IS2</name>
    <dbReference type="NCBI Taxonomy" id="1400762"/>
    <lineage>
        <taxon>Eukaryota</taxon>
        <taxon>Fungi</taxon>
        <taxon>Dikarya</taxon>
        <taxon>Basidiomycota</taxon>
        <taxon>Agaricomycotina</taxon>
        <taxon>Agaricomycetes</taxon>
        <taxon>Agaricomycetidae</taxon>
        <taxon>Agaricales</taxon>
        <taxon>Agaricineae</taxon>
        <taxon>Agaricaceae</taxon>
        <taxon>Macrolepiota</taxon>
    </lineage>
</organism>
<dbReference type="SUPFAM" id="SSF54373">
    <property type="entry name" value="FAD-linked reductases, C-terminal domain"/>
    <property type="match status" value="1"/>
</dbReference>
<dbReference type="EMBL" id="MU151057">
    <property type="protein sequence ID" value="KAF9453996.1"/>
    <property type="molecule type" value="Genomic_DNA"/>
</dbReference>
<dbReference type="OrthoDB" id="417877at2759"/>
<protein>
    <submittedName>
        <fullName evidence="5">FAD/NAD(P)-binding domain-containing protein</fullName>
    </submittedName>
</protein>
<dbReference type="SUPFAM" id="SSF51905">
    <property type="entry name" value="FAD/NAD(P)-binding domain"/>
    <property type="match status" value="1"/>
</dbReference>
<reference evidence="5" key="1">
    <citation type="submission" date="2020-11" db="EMBL/GenBank/DDBJ databases">
        <authorList>
            <consortium name="DOE Joint Genome Institute"/>
            <person name="Ahrendt S."/>
            <person name="Riley R."/>
            <person name="Andreopoulos W."/>
            <person name="Labutti K."/>
            <person name="Pangilinan J."/>
            <person name="Ruiz-Duenas F.J."/>
            <person name="Barrasa J.M."/>
            <person name="Sanchez-Garcia M."/>
            <person name="Camarero S."/>
            <person name="Miyauchi S."/>
            <person name="Serrano A."/>
            <person name="Linde D."/>
            <person name="Babiker R."/>
            <person name="Drula E."/>
            <person name="Ayuso-Fernandez I."/>
            <person name="Pacheco R."/>
            <person name="Padilla G."/>
            <person name="Ferreira P."/>
            <person name="Barriuso J."/>
            <person name="Kellner H."/>
            <person name="Castanera R."/>
            <person name="Alfaro M."/>
            <person name="Ramirez L."/>
            <person name="Pisabarro A.G."/>
            <person name="Kuo A."/>
            <person name="Tritt A."/>
            <person name="Lipzen A."/>
            <person name="He G."/>
            <person name="Yan M."/>
            <person name="Ng V."/>
            <person name="Cullen D."/>
            <person name="Martin F."/>
            <person name="Rosso M.-N."/>
            <person name="Henrissat B."/>
            <person name="Hibbett D."/>
            <person name="Martinez A.T."/>
            <person name="Grigoriev I.V."/>
        </authorList>
    </citation>
    <scope>NUCLEOTIDE SEQUENCE</scope>
    <source>
        <strain evidence="5">MF-IS2</strain>
    </source>
</reference>
<keyword evidence="1" id="KW-0285">Flavoprotein</keyword>
<dbReference type="Pfam" id="PF01494">
    <property type="entry name" value="FAD_binding_3"/>
    <property type="match status" value="2"/>
</dbReference>
<dbReference type="PRINTS" id="PR00420">
    <property type="entry name" value="RNGMNOXGNASE"/>
</dbReference>
<dbReference type="InterPro" id="IPR036188">
    <property type="entry name" value="FAD/NAD-bd_sf"/>
</dbReference>
<evidence type="ECO:0000256" key="3">
    <source>
        <dbReference type="ARBA" id="ARBA00023002"/>
    </source>
</evidence>
<accession>A0A9P6C6G4</accession>
<evidence type="ECO:0000256" key="1">
    <source>
        <dbReference type="ARBA" id="ARBA00022630"/>
    </source>
</evidence>
<keyword evidence="2" id="KW-0274">FAD</keyword>
<dbReference type="Gene3D" id="3.50.50.60">
    <property type="entry name" value="FAD/NAD(P)-binding domain"/>
    <property type="match status" value="1"/>
</dbReference>
<evidence type="ECO:0000259" key="4">
    <source>
        <dbReference type="Pfam" id="PF01494"/>
    </source>
</evidence>
<evidence type="ECO:0000256" key="2">
    <source>
        <dbReference type="ARBA" id="ARBA00022827"/>
    </source>
</evidence>
<evidence type="ECO:0000313" key="5">
    <source>
        <dbReference type="EMBL" id="KAF9453996.1"/>
    </source>
</evidence>
<feature type="domain" description="FAD-binding" evidence="4">
    <location>
        <begin position="8"/>
        <end position="187"/>
    </location>
</feature>
<sequence>MSEPSRKIRVAICGGGISGLCLGVALSRYSHIKVDVYEAAGQFKEIGAGVMIWARTWRILELMGLAEDFAKVAHAPPDGSMGVGFDYRRSDAPKEGFRFRLVQMPYGCIRFHRASFLDAFVNHLPPDLAHFGKRLLSYAYPSNNTTRGAQLYFADGSTSECDILIGCDGIKSTIRTQMYENRAGETNDSSLLSYIKPLWTGTIAYRGLVGVENLKKMGGEDHRAIENPMMYCGKRRHAVSYSISQGNIVNVVTFVSEPEKNGSYYPDDDWVTECPQQELLDAYKNWEPEVERLLKCIERPTRWAIHHLKPLPFYVSNRVALLGDAAHAMAPHQGAGAGQAIEDAYILACLLGKATIDTVEQALLAYEKVRLPAANAVLQGSFESGKMYEFDSVHGEEYAVLGPAIQAQWNWISATTVEQDVGDAIEYFMRIAPRSRM</sequence>
<keyword evidence="6" id="KW-1185">Reference proteome</keyword>
<dbReference type="Proteomes" id="UP000807342">
    <property type="component" value="Unassembled WGS sequence"/>
</dbReference>
<dbReference type="PANTHER" id="PTHR46720">
    <property type="entry name" value="HYDROXYLASE, PUTATIVE (AFU_ORTHOLOGUE AFUA_3G01460)-RELATED"/>
    <property type="match status" value="1"/>
</dbReference>
<dbReference type="InterPro" id="IPR002938">
    <property type="entry name" value="FAD-bd"/>
</dbReference>
<feature type="domain" description="FAD-binding" evidence="4">
    <location>
        <begin position="314"/>
        <end position="380"/>
    </location>
</feature>
<dbReference type="GO" id="GO:0071949">
    <property type="term" value="F:FAD binding"/>
    <property type="evidence" value="ECO:0007669"/>
    <property type="project" value="InterPro"/>
</dbReference>
<name>A0A9P6C6G4_9AGAR</name>
<gene>
    <name evidence="5" type="ORF">P691DRAFT_811778</name>
</gene>
<dbReference type="GO" id="GO:0016491">
    <property type="term" value="F:oxidoreductase activity"/>
    <property type="evidence" value="ECO:0007669"/>
    <property type="project" value="UniProtKB-KW"/>
</dbReference>